<keyword evidence="3 7" id="KW-1133">Transmembrane helix</keyword>
<evidence type="ECO:0000256" key="3">
    <source>
        <dbReference type="ARBA" id="ARBA00022989"/>
    </source>
</evidence>
<gene>
    <name evidence="7 8" type="primary">mltG</name>
    <name evidence="8" type="ORF">GV827_06270</name>
</gene>
<dbReference type="Pfam" id="PF02618">
    <property type="entry name" value="YceG"/>
    <property type="match status" value="1"/>
</dbReference>
<organism evidence="8 9">
    <name type="scientific">Sulfitobacter sediminilitoris</name>
    <dbReference type="NCBI Taxonomy" id="2698830"/>
    <lineage>
        <taxon>Bacteria</taxon>
        <taxon>Pseudomonadati</taxon>
        <taxon>Pseudomonadota</taxon>
        <taxon>Alphaproteobacteria</taxon>
        <taxon>Rhodobacterales</taxon>
        <taxon>Roseobacteraceae</taxon>
        <taxon>Sulfitobacter</taxon>
    </lineage>
</organism>
<comment type="catalytic activity">
    <reaction evidence="7">
        <text>a peptidoglycan chain = a peptidoglycan chain with N-acetyl-1,6-anhydromuramyl-[peptide] at the reducing end + a peptidoglycan chain with N-acetylglucosamine at the non-reducing end.</text>
        <dbReference type="EC" id="4.2.2.29"/>
    </reaction>
</comment>
<evidence type="ECO:0000256" key="1">
    <source>
        <dbReference type="ARBA" id="ARBA00022475"/>
    </source>
</evidence>
<dbReference type="EMBL" id="JAABNT010000003">
    <property type="protein sequence ID" value="NEK22004.1"/>
    <property type="molecule type" value="Genomic_DNA"/>
</dbReference>
<name>A0A6P0CC98_9RHOB</name>
<dbReference type="RefSeq" id="WP_164352937.1">
    <property type="nucleotide sequence ID" value="NZ_JAABNT010000003.1"/>
</dbReference>
<proteinExistence type="inferred from homology"/>
<keyword evidence="2 7" id="KW-0812">Transmembrane</keyword>
<comment type="similarity">
    <text evidence="7">Belongs to the transglycosylase MltG family.</text>
</comment>
<sequence>MWRHIASNAVTFLVVALFMLGGVILWGQNQYTAEGPLDQAICLQVKPGSNMRRVSSDLADQGAVSSATIFRIGADYEDKTQALKAGSFLVQPGSSMSEIVDTITRGGASTCGTEVVYRIGVNRVSVQVRELDPATSRFVERAEFQPGEDETPAIYAEKKQQADTRYRIALAEGVTSWQVVESLKAMDVLEGDAGDVPPEGALAPDSYEVRPGDDRAAVIARMREAQERLVAEAWEARDPDLPIKSPEDLLTLASIVEKETGVAEERGQVASVFVNRLNQGMRLQTDPTVIYGITKGQGVLGRGLRRSELRAETPWNTYVIAGLPPTPIANPGRASLMAAAQPDETDYIFFVADGTGGHAFAVTLAEHNENVARWRQIEAERGAEAAGNASTGGN</sequence>
<keyword evidence="1 7" id="KW-1003">Cell membrane</keyword>
<dbReference type="PANTHER" id="PTHR30518">
    <property type="entry name" value="ENDOLYTIC MUREIN TRANSGLYCOSYLASE"/>
    <property type="match status" value="1"/>
</dbReference>
<dbReference type="InterPro" id="IPR003770">
    <property type="entry name" value="MLTG-like"/>
</dbReference>
<accession>A0A6P0CC98</accession>
<dbReference type="HAMAP" id="MF_02065">
    <property type="entry name" value="MltG"/>
    <property type="match status" value="1"/>
</dbReference>
<reference evidence="8 9" key="1">
    <citation type="submission" date="2020-01" db="EMBL/GenBank/DDBJ databases">
        <title>Sulfitobacter sediminilitoris sp. nov., isolated from a tidal flat.</title>
        <authorList>
            <person name="Park S."/>
            <person name="Yoon J.-H."/>
        </authorList>
    </citation>
    <scope>NUCLEOTIDE SEQUENCE [LARGE SCALE GENOMIC DNA]</scope>
    <source>
        <strain evidence="8 9">JBTF-M27</strain>
    </source>
</reference>
<feature type="site" description="Important for catalytic activity" evidence="7">
    <location>
        <position position="259"/>
    </location>
</feature>
<evidence type="ECO:0000256" key="5">
    <source>
        <dbReference type="ARBA" id="ARBA00023239"/>
    </source>
</evidence>
<evidence type="ECO:0000313" key="9">
    <source>
        <dbReference type="Proteomes" id="UP000468591"/>
    </source>
</evidence>
<keyword evidence="7" id="KW-0997">Cell inner membrane</keyword>
<dbReference type="NCBIfam" id="TIGR00247">
    <property type="entry name" value="endolytic transglycosylase MltG"/>
    <property type="match status" value="1"/>
</dbReference>
<dbReference type="Gene3D" id="3.30.1490.480">
    <property type="entry name" value="Endolytic murein transglycosylase"/>
    <property type="match status" value="1"/>
</dbReference>
<protein>
    <recommendedName>
        <fullName evidence="7">Endolytic murein transglycosylase</fullName>
        <ecNumber evidence="7">4.2.2.29</ecNumber>
    </recommendedName>
    <alternativeName>
        <fullName evidence="7">Peptidoglycan lytic transglycosylase</fullName>
    </alternativeName>
    <alternativeName>
        <fullName evidence="7">Peptidoglycan polymerization terminase</fullName>
    </alternativeName>
</protein>
<dbReference type="PANTHER" id="PTHR30518:SF2">
    <property type="entry name" value="ENDOLYTIC MUREIN TRANSGLYCOSYLASE"/>
    <property type="match status" value="1"/>
</dbReference>
<keyword evidence="6 7" id="KW-0961">Cell wall biogenesis/degradation</keyword>
<dbReference type="GO" id="GO:0009252">
    <property type="term" value="P:peptidoglycan biosynthetic process"/>
    <property type="evidence" value="ECO:0007669"/>
    <property type="project" value="UniProtKB-UniRule"/>
</dbReference>
<keyword evidence="4 7" id="KW-0472">Membrane</keyword>
<evidence type="ECO:0000256" key="2">
    <source>
        <dbReference type="ARBA" id="ARBA00022692"/>
    </source>
</evidence>
<dbReference type="Gene3D" id="3.30.160.60">
    <property type="entry name" value="Classic Zinc Finger"/>
    <property type="match status" value="1"/>
</dbReference>
<dbReference type="GO" id="GO:0008932">
    <property type="term" value="F:lytic endotransglycosylase activity"/>
    <property type="evidence" value="ECO:0007669"/>
    <property type="project" value="UniProtKB-UniRule"/>
</dbReference>
<dbReference type="EC" id="4.2.2.29" evidence="7"/>
<evidence type="ECO:0000256" key="4">
    <source>
        <dbReference type="ARBA" id="ARBA00023136"/>
    </source>
</evidence>
<dbReference type="Proteomes" id="UP000468591">
    <property type="component" value="Unassembled WGS sequence"/>
</dbReference>
<keyword evidence="5 7" id="KW-0456">Lyase</keyword>
<comment type="caution">
    <text evidence="8">The sequence shown here is derived from an EMBL/GenBank/DDBJ whole genome shotgun (WGS) entry which is preliminary data.</text>
</comment>
<evidence type="ECO:0000256" key="6">
    <source>
        <dbReference type="ARBA" id="ARBA00023316"/>
    </source>
</evidence>
<dbReference type="GO" id="GO:0005886">
    <property type="term" value="C:plasma membrane"/>
    <property type="evidence" value="ECO:0007669"/>
    <property type="project" value="UniProtKB-UniRule"/>
</dbReference>
<dbReference type="AlphaFoldDB" id="A0A6P0CC98"/>
<dbReference type="CDD" id="cd08010">
    <property type="entry name" value="MltG_like"/>
    <property type="match status" value="1"/>
</dbReference>
<evidence type="ECO:0000313" key="8">
    <source>
        <dbReference type="EMBL" id="NEK22004.1"/>
    </source>
</evidence>
<evidence type="ECO:0000256" key="7">
    <source>
        <dbReference type="HAMAP-Rule" id="MF_02065"/>
    </source>
</evidence>
<keyword evidence="9" id="KW-1185">Reference proteome</keyword>
<dbReference type="GO" id="GO:0071555">
    <property type="term" value="P:cell wall organization"/>
    <property type="evidence" value="ECO:0007669"/>
    <property type="project" value="UniProtKB-KW"/>
</dbReference>
<comment type="function">
    <text evidence="7">Functions as a peptidoglycan terminase that cleaves nascent peptidoglycan strands endolytically to terminate their elongation.</text>
</comment>